<gene>
    <name evidence="4" type="ORF">SAMN02745170_00424</name>
</gene>
<dbReference type="InterPro" id="IPR038482">
    <property type="entry name" value="Tp34-type_sf"/>
</dbReference>
<evidence type="ECO:0008006" key="6">
    <source>
        <dbReference type="Google" id="ProtNLM"/>
    </source>
</evidence>
<keyword evidence="2 3" id="KW-0732">Signal</keyword>
<evidence type="ECO:0000313" key="4">
    <source>
        <dbReference type="EMBL" id="SHI48788.1"/>
    </source>
</evidence>
<proteinExistence type="inferred from homology"/>
<dbReference type="Proteomes" id="UP000322917">
    <property type="component" value="Unassembled WGS sequence"/>
</dbReference>
<feature type="signal peptide" evidence="3">
    <location>
        <begin position="1"/>
        <end position="28"/>
    </location>
</feature>
<organism evidence="4 5">
    <name type="scientific">Propionispora hippei DSM 15287</name>
    <dbReference type="NCBI Taxonomy" id="1123003"/>
    <lineage>
        <taxon>Bacteria</taxon>
        <taxon>Bacillati</taxon>
        <taxon>Bacillota</taxon>
        <taxon>Negativicutes</taxon>
        <taxon>Selenomonadales</taxon>
        <taxon>Sporomusaceae</taxon>
        <taxon>Propionispora</taxon>
    </lineage>
</organism>
<comment type="similarity">
    <text evidence="1">Belongs to the UPF0423 family.</text>
</comment>
<dbReference type="Gene3D" id="2.60.40.2480">
    <property type="entry name" value="Periplasmic metal-binding protein Tp34-type"/>
    <property type="match status" value="1"/>
</dbReference>
<dbReference type="InterPro" id="IPR018470">
    <property type="entry name" value="Metal-bd_Tp34-typ"/>
</dbReference>
<reference evidence="4 5" key="1">
    <citation type="submission" date="2016-11" db="EMBL/GenBank/DDBJ databases">
        <authorList>
            <person name="Varghese N."/>
            <person name="Submissions S."/>
        </authorList>
    </citation>
    <scope>NUCLEOTIDE SEQUENCE [LARGE SCALE GENOMIC DNA]</scope>
    <source>
        <strain evidence="4 5">DSM 15287</strain>
    </source>
</reference>
<name>A0A1M6BJM2_9FIRM</name>
<keyword evidence="5" id="KW-1185">Reference proteome</keyword>
<dbReference type="Pfam" id="PF10634">
    <property type="entry name" value="Iron_transport"/>
    <property type="match status" value="1"/>
</dbReference>
<evidence type="ECO:0000256" key="1">
    <source>
        <dbReference type="ARBA" id="ARBA00010013"/>
    </source>
</evidence>
<feature type="chain" id="PRO_5009916070" description="Iron transporter" evidence="3">
    <location>
        <begin position="29"/>
        <end position="186"/>
    </location>
</feature>
<accession>A0A1M6BJM2</accession>
<dbReference type="AlphaFoldDB" id="A0A1M6BJM2"/>
<evidence type="ECO:0000256" key="3">
    <source>
        <dbReference type="SAM" id="SignalP"/>
    </source>
</evidence>
<dbReference type="PIRSF" id="PIRSF017018">
    <property type="entry name" value="Tp34"/>
    <property type="match status" value="1"/>
</dbReference>
<evidence type="ECO:0000256" key="2">
    <source>
        <dbReference type="ARBA" id="ARBA00022729"/>
    </source>
</evidence>
<protein>
    <recommendedName>
        <fullName evidence="6">Iron transporter</fullName>
    </recommendedName>
</protein>
<sequence>MTMKKLKMLFTICAAFATFFSFSGIVSAGGFQEYPIGDEQEAVNEHFKVALVYFQPIQMEPAGMMLDPDKADIHIETDIHATEGNNTGFGVGEWIPYLTVHYKMTKKETGQTLEGVLMPMNADDGPHYGANVKMLGAGTYDCEFTIDSPLRMNYGLHVDKETGVEGRFWEKPVVMHWTFNYVPRHW</sequence>
<dbReference type="EMBL" id="FQZD01000005">
    <property type="protein sequence ID" value="SHI48788.1"/>
    <property type="molecule type" value="Genomic_DNA"/>
</dbReference>
<evidence type="ECO:0000313" key="5">
    <source>
        <dbReference type="Proteomes" id="UP000322917"/>
    </source>
</evidence>